<dbReference type="AlphaFoldDB" id="A0A2G9WVL2"/>
<dbReference type="Gene3D" id="3.40.50.2000">
    <property type="entry name" value="Glycogen Phosphorylase B"/>
    <property type="match status" value="1"/>
</dbReference>
<reference evidence="2 3" key="1">
    <citation type="submission" date="2017-08" db="EMBL/GenBank/DDBJ databases">
        <title>Pleomorphomonas carboxidotrophicus sp. nov., a new mesophilic hydrogenogenic carboxidotroph.</title>
        <authorList>
            <person name="Esquivel-Elizondo S."/>
            <person name="Krajmalnik-Brown R."/>
            <person name="Maldonado J."/>
        </authorList>
    </citation>
    <scope>NUCLEOTIDE SEQUENCE [LARGE SCALE GENOMIC DNA]</scope>
    <source>
        <strain evidence="2 3">SVCO-16</strain>
    </source>
</reference>
<proteinExistence type="predicted"/>
<sequence>MMDERFSHRGLSALIATGRLTDWAGSEVVTVELAEEMAAQGVRVTVYAHCMDAVRQEALLAAGAWRVTSNPNEVSVADFDVVYSQQNALTRLITPGVVDAMQQVGLPFFVFGHLSSFIEMEAPLSRLEWELADVFVANSEETRAHLRAFGAAYDATIVVPNPVPRGFLAPLPPPSEGRRALIVSNHVPAELAGARRMLIQRGWTVDILGRDGVQAMIQPHMLAPYAAVISIGKTVQMALMAGRAVYCYDHFGGPGWLTPENVEAAAQRNFSGRCTPTRKTSAEIVRDIEAGPPAAPIAVRRSRYSLRAWVRLLLRTVGVRPKPVPGEEMTAELRRLAALDKALSTICVQAFDSFYHWRRAEEMGRELAALKNLCLQQRQLIDRLTQGAAGSGD</sequence>
<keyword evidence="3" id="KW-1185">Reference proteome</keyword>
<name>A0A2G9WVL2_9HYPH</name>
<organism evidence="2 3">
    <name type="scientific">Pleomorphomonas carboxyditropha</name>
    <dbReference type="NCBI Taxonomy" id="2023338"/>
    <lineage>
        <taxon>Bacteria</taxon>
        <taxon>Pseudomonadati</taxon>
        <taxon>Pseudomonadota</taxon>
        <taxon>Alphaproteobacteria</taxon>
        <taxon>Hyphomicrobiales</taxon>
        <taxon>Pleomorphomonadaceae</taxon>
        <taxon>Pleomorphomonas</taxon>
    </lineage>
</organism>
<dbReference type="Pfam" id="PF13439">
    <property type="entry name" value="Glyco_transf_4"/>
    <property type="match status" value="1"/>
</dbReference>
<evidence type="ECO:0000313" key="3">
    <source>
        <dbReference type="Proteomes" id="UP000231070"/>
    </source>
</evidence>
<comment type="caution">
    <text evidence="2">The sequence shown here is derived from an EMBL/GenBank/DDBJ whole genome shotgun (WGS) entry which is preliminary data.</text>
</comment>
<evidence type="ECO:0000259" key="1">
    <source>
        <dbReference type="Pfam" id="PF13439"/>
    </source>
</evidence>
<dbReference type="InterPro" id="IPR028098">
    <property type="entry name" value="Glyco_trans_4-like_N"/>
</dbReference>
<evidence type="ECO:0000313" key="2">
    <source>
        <dbReference type="EMBL" id="PIO98160.1"/>
    </source>
</evidence>
<dbReference type="SUPFAM" id="SSF53756">
    <property type="entry name" value="UDP-Glycosyltransferase/glycogen phosphorylase"/>
    <property type="match status" value="1"/>
</dbReference>
<dbReference type="Proteomes" id="UP000231070">
    <property type="component" value="Unassembled WGS sequence"/>
</dbReference>
<accession>A0A2G9WVL2</accession>
<dbReference type="EMBL" id="NQVN01000011">
    <property type="protein sequence ID" value="PIO98160.1"/>
    <property type="molecule type" value="Genomic_DNA"/>
</dbReference>
<dbReference type="OrthoDB" id="9179784at2"/>
<feature type="domain" description="Glycosyltransferase subfamily 4-like N-terminal" evidence="1">
    <location>
        <begin position="25"/>
        <end position="163"/>
    </location>
</feature>
<gene>
    <name evidence="2" type="ORF">CJ014_15990</name>
</gene>
<dbReference type="GO" id="GO:0016757">
    <property type="term" value="F:glycosyltransferase activity"/>
    <property type="evidence" value="ECO:0007669"/>
    <property type="project" value="UniProtKB-ARBA"/>
</dbReference>
<protein>
    <recommendedName>
        <fullName evidence="1">Glycosyltransferase subfamily 4-like N-terminal domain-containing protein</fullName>
    </recommendedName>
</protein>